<reference evidence="2 3" key="1">
    <citation type="submission" date="2018-06" db="EMBL/GenBank/DDBJ databases">
        <title>Sphaerisporangium craniellae sp. nov., isolated from a marine sponge in the South China Sea.</title>
        <authorList>
            <person name="Li L."/>
        </authorList>
    </citation>
    <scope>NUCLEOTIDE SEQUENCE [LARGE SCALE GENOMIC DNA]</scope>
    <source>
        <strain evidence="2 3">LHW63015</strain>
    </source>
</reference>
<evidence type="ECO:0000313" key="2">
    <source>
        <dbReference type="EMBL" id="RBQ12165.1"/>
    </source>
</evidence>
<proteinExistence type="predicted"/>
<dbReference type="Proteomes" id="UP000253303">
    <property type="component" value="Unassembled WGS sequence"/>
</dbReference>
<evidence type="ECO:0000256" key="1">
    <source>
        <dbReference type="SAM" id="MobiDB-lite"/>
    </source>
</evidence>
<accession>A0A366LE54</accession>
<dbReference type="EMBL" id="QMEY01000048">
    <property type="protein sequence ID" value="RBQ12165.1"/>
    <property type="molecule type" value="Genomic_DNA"/>
</dbReference>
<evidence type="ECO:0000313" key="3">
    <source>
        <dbReference type="Proteomes" id="UP000253303"/>
    </source>
</evidence>
<comment type="caution">
    <text evidence="2">The sequence shown here is derived from an EMBL/GenBank/DDBJ whole genome shotgun (WGS) entry which is preliminary data.</text>
</comment>
<dbReference type="InterPro" id="IPR029063">
    <property type="entry name" value="SAM-dependent_MTases_sf"/>
</dbReference>
<gene>
    <name evidence="2" type="ORF">DP939_44275</name>
</gene>
<keyword evidence="3" id="KW-1185">Reference proteome</keyword>
<feature type="region of interest" description="Disordered" evidence="1">
    <location>
        <begin position="1"/>
        <end position="24"/>
    </location>
</feature>
<dbReference type="AlphaFoldDB" id="A0A366LE54"/>
<name>A0A366LE54_9ACTN</name>
<dbReference type="OrthoDB" id="9811812at2"/>
<sequence>MGEDTVPPYSGQDVSGKRSFNPTMPSTARVYAYLGGGKDALPPERAAGDSLLEGCDLEEPGLVEVSKWRPKLGPPPEDVGNALILGCLADLNAYGSPEESRPEVA</sequence>
<dbReference type="Gene3D" id="3.40.50.150">
    <property type="entry name" value="Vaccinia Virus protein VP39"/>
    <property type="match status" value="1"/>
</dbReference>
<dbReference type="RefSeq" id="WP_113986834.1">
    <property type="nucleotide sequence ID" value="NZ_QMEY01000048.1"/>
</dbReference>
<protein>
    <submittedName>
        <fullName evidence="2">Uncharacterized protein</fullName>
    </submittedName>
</protein>
<organism evidence="2 3">
    <name type="scientific">Spongiactinospora rosea</name>
    <dbReference type="NCBI Taxonomy" id="2248750"/>
    <lineage>
        <taxon>Bacteria</taxon>
        <taxon>Bacillati</taxon>
        <taxon>Actinomycetota</taxon>
        <taxon>Actinomycetes</taxon>
        <taxon>Streptosporangiales</taxon>
        <taxon>Streptosporangiaceae</taxon>
        <taxon>Spongiactinospora</taxon>
    </lineage>
</organism>